<name>A0A9C7G6W9_9BACI</name>
<reference evidence="1" key="1">
    <citation type="submission" date="2021-10" db="EMBL/GenBank/DDBJ databases">
        <authorList>
            <person name="Criscuolo A."/>
        </authorList>
    </citation>
    <scope>NUCLEOTIDE SEQUENCE</scope>
    <source>
        <strain evidence="1">CIP111885</strain>
    </source>
</reference>
<dbReference type="Proteomes" id="UP000789845">
    <property type="component" value="Unassembled WGS sequence"/>
</dbReference>
<evidence type="ECO:0000313" key="2">
    <source>
        <dbReference type="Proteomes" id="UP000789845"/>
    </source>
</evidence>
<accession>A0A9C7G6W9</accession>
<keyword evidence="2" id="KW-1185">Reference proteome</keyword>
<dbReference type="EMBL" id="CAKJTG010000002">
    <property type="protein sequence ID" value="CAG9606650.1"/>
    <property type="molecule type" value="Genomic_DNA"/>
</dbReference>
<protein>
    <submittedName>
        <fullName evidence="1">Uncharacterized protein</fullName>
    </submittedName>
</protein>
<gene>
    <name evidence="1" type="ORF">NEOCIP111885_00338</name>
</gene>
<organism evidence="1 2">
    <name type="scientific">Pseudoneobacillus rhizosphaerae</name>
    <dbReference type="NCBI Taxonomy" id="2880968"/>
    <lineage>
        <taxon>Bacteria</taxon>
        <taxon>Bacillati</taxon>
        <taxon>Bacillota</taxon>
        <taxon>Bacilli</taxon>
        <taxon>Bacillales</taxon>
        <taxon>Bacillaceae</taxon>
        <taxon>Pseudoneobacillus</taxon>
    </lineage>
</organism>
<dbReference type="AlphaFoldDB" id="A0A9C7G6W9"/>
<sequence>MCLCCERESWLKGGGRVREKVSRTRNMFKREKKCPREGLANAKHVQKGEEVFASRSRERESWLKGGGRVREKVSRTRKLVKRGRTCS</sequence>
<comment type="caution">
    <text evidence="1">The sequence shown here is derived from an EMBL/GenBank/DDBJ whole genome shotgun (WGS) entry which is preliminary data.</text>
</comment>
<proteinExistence type="predicted"/>
<evidence type="ECO:0000313" key="1">
    <source>
        <dbReference type="EMBL" id="CAG9606650.1"/>
    </source>
</evidence>